<dbReference type="Proteomes" id="UP000828390">
    <property type="component" value="Unassembled WGS sequence"/>
</dbReference>
<feature type="compositionally biased region" description="Basic and acidic residues" evidence="1">
    <location>
        <begin position="31"/>
        <end position="52"/>
    </location>
</feature>
<evidence type="ECO:0000313" key="3">
    <source>
        <dbReference type="Proteomes" id="UP000828390"/>
    </source>
</evidence>
<gene>
    <name evidence="2" type="ORF">DPMN_152205</name>
</gene>
<organism evidence="2 3">
    <name type="scientific">Dreissena polymorpha</name>
    <name type="common">Zebra mussel</name>
    <name type="synonym">Mytilus polymorpha</name>
    <dbReference type="NCBI Taxonomy" id="45954"/>
    <lineage>
        <taxon>Eukaryota</taxon>
        <taxon>Metazoa</taxon>
        <taxon>Spiralia</taxon>
        <taxon>Lophotrochozoa</taxon>
        <taxon>Mollusca</taxon>
        <taxon>Bivalvia</taxon>
        <taxon>Autobranchia</taxon>
        <taxon>Heteroconchia</taxon>
        <taxon>Euheterodonta</taxon>
        <taxon>Imparidentia</taxon>
        <taxon>Neoheterodontei</taxon>
        <taxon>Myida</taxon>
        <taxon>Dreissenoidea</taxon>
        <taxon>Dreissenidae</taxon>
        <taxon>Dreissena</taxon>
    </lineage>
</organism>
<reference evidence="2" key="2">
    <citation type="submission" date="2020-11" db="EMBL/GenBank/DDBJ databases">
        <authorList>
            <person name="McCartney M.A."/>
            <person name="Auch B."/>
            <person name="Kono T."/>
            <person name="Mallez S."/>
            <person name="Becker A."/>
            <person name="Gohl D.M."/>
            <person name="Silverstein K.A.T."/>
            <person name="Koren S."/>
            <person name="Bechman K.B."/>
            <person name="Herman A."/>
            <person name="Abrahante J.E."/>
            <person name="Garbe J."/>
        </authorList>
    </citation>
    <scope>NUCLEOTIDE SEQUENCE</scope>
    <source>
        <strain evidence="2">Duluth1</strain>
        <tissue evidence="2">Whole animal</tissue>
    </source>
</reference>
<sequence>MLIPNTPVTPDWRPYCVLKATRVAVRTPLPPEERRQDARGRSEDTEKCSRREPTATTLNMFKVVAEVRRSVKDAIVVIGTW</sequence>
<proteinExistence type="predicted"/>
<name>A0A9D4J4Y7_DREPO</name>
<accession>A0A9D4J4Y7</accession>
<evidence type="ECO:0000256" key="1">
    <source>
        <dbReference type="SAM" id="MobiDB-lite"/>
    </source>
</evidence>
<comment type="caution">
    <text evidence="2">The sequence shown here is derived from an EMBL/GenBank/DDBJ whole genome shotgun (WGS) entry which is preliminary data.</text>
</comment>
<reference evidence="2" key="1">
    <citation type="journal article" date="2019" name="bioRxiv">
        <title>The Genome of the Zebra Mussel, Dreissena polymorpha: A Resource for Invasive Species Research.</title>
        <authorList>
            <person name="McCartney M.A."/>
            <person name="Auch B."/>
            <person name="Kono T."/>
            <person name="Mallez S."/>
            <person name="Zhang Y."/>
            <person name="Obille A."/>
            <person name="Becker A."/>
            <person name="Abrahante J.E."/>
            <person name="Garbe J."/>
            <person name="Badalamenti J.P."/>
            <person name="Herman A."/>
            <person name="Mangelson H."/>
            <person name="Liachko I."/>
            <person name="Sullivan S."/>
            <person name="Sone E.D."/>
            <person name="Koren S."/>
            <person name="Silverstein K.A.T."/>
            <person name="Beckman K.B."/>
            <person name="Gohl D.M."/>
        </authorList>
    </citation>
    <scope>NUCLEOTIDE SEQUENCE</scope>
    <source>
        <strain evidence="2">Duluth1</strain>
        <tissue evidence="2">Whole animal</tissue>
    </source>
</reference>
<protein>
    <submittedName>
        <fullName evidence="2">Uncharacterized protein</fullName>
    </submittedName>
</protein>
<evidence type="ECO:0000313" key="2">
    <source>
        <dbReference type="EMBL" id="KAH3798605.1"/>
    </source>
</evidence>
<dbReference type="AlphaFoldDB" id="A0A9D4J4Y7"/>
<feature type="region of interest" description="Disordered" evidence="1">
    <location>
        <begin position="27"/>
        <end position="52"/>
    </location>
</feature>
<keyword evidence="3" id="KW-1185">Reference proteome</keyword>
<dbReference type="EMBL" id="JAIWYP010000007">
    <property type="protein sequence ID" value="KAH3798605.1"/>
    <property type="molecule type" value="Genomic_DNA"/>
</dbReference>